<dbReference type="GO" id="GO:0004180">
    <property type="term" value="F:carboxypeptidase activity"/>
    <property type="evidence" value="ECO:0007669"/>
    <property type="project" value="UniProtKB-KW"/>
</dbReference>
<evidence type="ECO:0000256" key="3">
    <source>
        <dbReference type="ARBA" id="ARBA00022723"/>
    </source>
</evidence>
<dbReference type="Proteomes" id="UP000571183">
    <property type="component" value="Unassembled WGS sequence"/>
</dbReference>
<dbReference type="Gene3D" id="1.10.150.900">
    <property type="match status" value="1"/>
</dbReference>
<dbReference type="Gene3D" id="3.30.70.360">
    <property type="match status" value="1"/>
</dbReference>
<dbReference type="InterPro" id="IPR011650">
    <property type="entry name" value="Peptidase_M20_dimer"/>
</dbReference>
<keyword evidence="4 7" id="KW-0378">Hydrolase</keyword>
<dbReference type="SUPFAM" id="SSF53187">
    <property type="entry name" value="Zn-dependent exopeptidases"/>
    <property type="match status" value="1"/>
</dbReference>
<protein>
    <submittedName>
        <fullName evidence="7">Carboxypeptidase PM20D1</fullName>
        <ecNumber evidence="7">3.4.17.-</ecNumber>
    </submittedName>
</protein>
<evidence type="ECO:0000256" key="4">
    <source>
        <dbReference type="ARBA" id="ARBA00022801"/>
    </source>
</evidence>
<dbReference type="InterPro" id="IPR036264">
    <property type="entry name" value="Bact_exopeptidase_dim_dom"/>
</dbReference>
<comment type="similarity">
    <text evidence="1">Belongs to the peptidase M20A family.</text>
</comment>
<dbReference type="GO" id="GO:0006508">
    <property type="term" value="P:proteolysis"/>
    <property type="evidence" value="ECO:0007669"/>
    <property type="project" value="UniProtKB-KW"/>
</dbReference>
<dbReference type="SUPFAM" id="SSF55031">
    <property type="entry name" value="Bacterial exopeptidase dimerisation domain"/>
    <property type="match status" value="1"/>
</dbReference>
<name>A0A840DGZ8_9MICO</name>
<evidence type="ECO:0000256" key="1">
    <source>
        <dbReference type="ARBA" id="ARBA00006247"/>
    </source>
</evidence>
<evidence type="ECO:0000256" key="2">
    <source>
        <dbReference type="ARBA" id="ARBA00022670"/>
    </source>
</evidence>
<dbReference type="PANTHER" id="PTHR45962">
    <property type="entry name" value="N-FATTY-ACYL-AMINO ACID SYNTHASE/HYDROLASE PM20D1"/>
    <property type="match status" value="1"/>
</dbReference>
<feature type="domain" description="Peptidase M20 dimerisation" evidence="6">
    <location>
        <begin position="196"/>
        <end position="340"/>
    </location>
</feature>
<sequence>MDTAQKLSSLIQLQTVSAPAADAAQQKLHDAAFAAFDTALAQLFPRLHEVCEVSHDTAAQLPLQLLWRGADAELAPVVLMAHYDVVPAPSSDADPEPFSGAIRDGFVHGRGALDDKGPLVVLLEAAEQLAAAGFQPPRDILFALGSDEEVQGITAKNLATAWRETGQVPYLVIDEGGAVVDQPLPGLPVPAAMIGVGEKGIATFKLRLRGKGGHASAPTTPSTLGRMARAVTRLEKQHFPARAPHTLMQMLRLFAAQAPRQQRHLLQALTTHPKVTAAALATRGGESAALVRTTVAVTGFQAGVADNVIAPSAEVTVNCRIAPGSSVAATARYLKRVVADPQITITTVYGEEPTELASTASPQWQLVAETVAKVWPGTLAAPYIMLANTDSRHWHRFTPAVYRFAPLQMSVAQRESIHGVGEKVAVSALQEGVAFWKLLLRALPGAQSALSEHIDNAQK</sequence>
<dbReference type="Pfam" id="PF07687">
    <property type="entry name" value="M20_dimer"/>
    <property type="match status" value="1"/>
</dbReference>
<keyword evidence="5" id="KW-0862">Zinc</keyword>
<evidence type="ECO:0000256" key="5">
    <source>
        <dbReference type="ARBA" id="ARBA00022833"/>
    </source>
</evidence>
<accession>A0A840DGZ8</accession>
<keyword evidence="2" id="KW-0645">Protease</keyword>
<dbReference type="InterPro" id="IPR047177">
    <property type="entry name" value="Pept_M20A"/>
</dbReference>
<dbReference type="PANTHER" id="PTHR45962:SF1">
    <property type="entry name" value="N-FATTY-ACYL-AMINO ACID SYNTHASE_HYDROLASE PM20D1"/>
    <property type="match status" value="1"/>
</dbReference>
<dbReference type="RefSeq" id="WP_183304928.1">
    <property type="nucleotide sequence ID" value="NZ_JACIFD010000013.1"/>
</dbReference>
<organism evidence="7 8">
    <name type="scientific">Canibacter oris</name>
    <dbReference type="NCBI Taxonomy" id="1365628"/>
    <lineage>
        <taxon>Bacteria</taxon>
        <taxon>Bacillati</taxon>
        <taxon>Actinomycetota</taxon>
        <taxon>Actinomycetes</taxon>
        <taxon>Micrococcales</taxon>
        <taxon>Microbacteriaceae</taxon>
        <taxon>Canibacter</taxon>
    </lineage>
</organism>
<dbReference type="AlphaFoldDB" id="A0A840DGZ8"/>
<evidence type="ECO:0000313" key="7">
    <source>
        <dbReference type="EMBL" id="MBB4072000.1"/>
    </source>
</evidence>
<dbReference type="Pfam" id="PF01546">
    <property type="entry name" value="Peptidase_M20"/>
    <property type="match status" value="1"/>
</dbReference>
<reference evidence="7" key="1">
    <citation type="submission" date="2020-08" db="EMBL/GenBank/DDBJ databases">
        <title>Sequencing the genomes of 1000 actinobacteria strains.</title>
        <authorList>
            <person name="Klenk H.-P."/>
        </authorList>
    </citation>
    <scope>NUCLEOTIDE SEQUENCE [LARGE SCALE GENOMIC DNA]</scope>
    <source>
        <strain evidence="7">DSM 27064</strain>
    </source>
</reference>
<keyword evidence="7" id="KW-0121">Carboxypeptidase</keyword>
<dbReference type="GO" id="GO:0046872">
    <property type="term" value="F:metal ion binding"/>
    <property type="evidence" value="ECO:0007669"/>
    <property type="project" value="UniProtKB-KW"/>
</dbReference>
<dbReference type="InterPro" id="IPR002933">
    <property type="entry name" value="Peptidase_M20"/>
</dbReference>
<gene>
    <name evidence="7" type="ORF">F5897_001323</name>
</gene>
<keyword evidence="3" id="KW-0479">Metal-binding</keyword>
<comment type="caution">
    <text evidence="7">The sequence shown here is derived from an EMBL/GenBank/DDBJ whole genome shotgun (WGS) entry which is preliminary data.</text>
</comment>
<keyword evidence="8" id="KW-1185">Reference proteome</keyword>
<evidence type="ECO:0000259" key="6">
    <source>
        <dbReference type="Pfam" id="PF07687"/>
    </source>
</evidence>
<proteinExistence type="inferred from homology"/>
<evidence type="ECO:0000313" key="8">
    <source>
        <dbReference type="Proteomes" id="UP000571183"/>
    </source>
</evidence>
<dbReference type="Gene3D" id="3.40.630.10">
    <property type="entry name" value="Zn peptidases"/>
    <property type="match status" value="1"/>
</dbReference>
<dbReference type="EMBL" id="JACIFD010000013">
    <property type="protein sequence ID" value="MBB4072000.1"/>
    <property type="molecule type" value="Genomic_DNA"/>
</dbReference>
<dbReference type="EC" id="3.4.17.-" evidence="7"/>